<dbReference type="OrthoDB" id="1443299at2"/>
<proteinExistence type="predicted"/>
<dbReference type="Proteomes" id="UP000264541">
    <property type="component" value="Unassembled WGS sequence"/>
</dbReference>
<evidence type="ECO:0000313" key="3">
    <source>
        <dbReference type="Proteomes" id="UP000264541"/>
    </source>
</evidence>
<evidence type="ECO:0000256" key="1">
    <source>
        <dbReference type="SAM" id="Phobius"/>
    </source>
</evidence>
<feature type="transmembrane region" description="Helical" evidence="1">
    <location>
        <begin position="88"/>
        <end position="110"/>
    </location>
</feature>
<keyword evidence="1" id="KW-0472">Membrane</keyword>
<protein>
    <recommendedName>
        <fullName evidence="4">DUF1440 domain-containing protein</fullName>
    </recommendedName>
</protein>
<dbReference type="EMBL" id="QVTE01000008">
    <property type="protein sequence ID" value="RFU71129.1"/>
    <property type="molecule type" value="Genomic_DNA"/>
</dbReference>
<keyword evidence="1" id="KW-1133">Transmembrane helix</keyword>
<gene>
    <name evidence="2" type="ORF">D0469_04105</name>
</gene>
<name>A0A372LSF5_9BACI</name>
<feature type="transmembrane region" description="Helical" evidence="1">
    <location>
        <begin position="58"/>
        <end position="76"/>
    </location>
</feature>
<keyword evidence="1" id="KW-0812">Transmembrane</keyword>
<comment type="caution">
    <text evidence="2">The sequence shown here is derived from an EMBL/GenBank/DDBJ whole genome shotgun (WGS) entry which is preliminary data.</text>
</comment>
<dbReference type="RefSeq" id="WP_117325355.1">
    <property type="nucleotide sequence ID" value="NZ_QVTE01000008.1"/>
</dbReference>
<accession>A0A372LSF5</accession>
<evidence type="ECO:0000313" key="2">
    <source>
        <dbReference type="EMBL" id="RFU71129.1"/>
    </source>
</evidence>
<sequence>MVRYFWMGGASGVLAGTVLGLIMKYVQQVTEKDIYTLLLNVDFIPFLGDQEFSETTEFVFHLSVSFLIGAGYCILISSSNTETLPGRIWLAVFITIPAILLYFPLSFLSGSPIVKSSDWLSFYFWTICHLLFAFLLAVFVRITSRFS</sequence>
<dbReference type="AlphaFoldDB" id="A0A372LSF5"/>
<reference evidence="2 3" key="1">
    <citation type="submission" date="2018-08" db="EMBL/GenBank/DDBJ databases">
        <title>Bacillus chawlae sp. nov., Bacillus glennii sp. nov., and Bacillus saganii sp. nov. Isolated from the Vehicle Assembly Building at Kennedy Space Center where the Viking Spacecraft were Assembled.</title>
        <authorList>
            <person name="Seuylemezian A."/>
            <person name="Vaishampayan P."/>
        </authorList>
    </citation>
    <scope>NUCLEOTIDE SEQUENCE [LARGE SCALE GENOMIC DNA]</scope>
    <source>
        <strain evidence="2 3">V47-23a</strain>
    </source>
</reference>
<organism evidence="2 3">
    <name type="scientific">Peribacillus saganii</name>
    <dbReference type="NCBI Taxonomy" id="2303992"/>
    <lineage>
        <taxon>Bacteria</taxon>
        <taxon>Bacillati</taxon>
        <taxon>Bacillota</taxon>
        <taxon>Bacilli</taxon>
        <taxon>Bacillales</taxon>
        <taxon>Bacillaceae</taxon>
        <taxon>Peribacillus</taxon>
    </lineage>
</organism>
<keyword evidence="3" id="KW-1185">Reference proteome</keyword>
<feature type="transmembrane region" description="Helical" evidence="1">
    <location>
        <begin position="122"/>
        <end position="142"/>
    </location>
</feature>
<evidence type="ECO:0008006" key="4">
    <source>
        <dbReference type="Google" id="ProtNLM"/>
    </source>
</evidence>